<evidence type="ECO:0000259" key="5">
    <source>
        <dbReference type="PROSITE" id="PS51007"/>
    </source>
</evidence>
<evidence type="ECO:0000256" key="1">
    <source>
        <dbReference type="ARBA" id="ARBA00022617"/>
    </source>
</evidence>
<dbReference type="GO" id="GO:0020037">
    <property type="term" value="F:heme binding"/>
    <property type="evidence" value="ECO:0007669"/>
    <property type="project" value="InterPro"/>
</dbReference>
<evidence type="ECO:0000313" key="7">
    <source>
        <dbReference type="Proteomes" id="UP000175669"/>
    </source>
</evidence>
<organism evidence="6 7">
    <name type="scientific">Pseudohongiella acticola</name>
    <dbReference type="NCBI Taxonomy" id="1524254"/>
    <lineage>
        <taxon>Bacteria</taxon>
        <taxon>Pseudomonadati</taxon>
        <taxon>Pseudomonadota</taxon>
        <taxon>Gammaproteobacteria</taxon>
        <taxon>Pseudomonadales</taxon>
        <taxon>Pseudohongiellaceae</taxon>
        <taxon>Pseudohongiella</taxon>
    </lineage>
</organism>
<keyword evidence="3 4" id="KW-0408">Iron</keyword>
<dbReference type="AlphaFoldDB" id="A0A1E8CMR6"/>
<dbReference type="STRING" id="1524254.PHACT_10710"/>
<name>A0A1E8CMR6_9GAMM</name>
<dbReference type="SUPFAM" id="SSF46626">
    <property type="entry name" value="Cytochrome c"/>
    <property type="match status" value="1"/>
</dbReference>
<keyword evidence="1 4" id="KW-0349">Heme</keyword>
<keyword evidence="7" id="KW-1185">Reference proteome</keyword>
<evidence type="ECO:0000313" key="6">
    <source>
        <dbReference type="EMBL" id="OFE13547.1"/>
    </source>
</evidence>
<keyword evidence="2 4" id="KW-0479">Metal-binding</keyword>
<dbReference type="PROSITE" id="PS51257">
    <property type="entry name" value="PROKAR_LIPOPROTEIN"/>
    <property type="match status" value="1"/>
</dbReference>
<dbReference type="Pfam" id="PF00034">
    <property type="entry name" value="Cytochrom_C"/>
    <property type="match status" value="1"/>
</dbReference>
<dbReference type="Proteomes" id="UP000175669">
    <property type="component" value="Unassembled WGS sequence"/>
</dbReference>
<dbReference type="EMBL" id="MASR01000001">
    <property type="protein sequence ID" value="OFE13547.1"/>
    <property type="molecule type" value="Genomic_DNA"/>
</dbReference>
<evidence type="ECO:0000256" key="2">
    <source>
        <dbReference type="ARBA" id="ARBA00022723"/>
    </source>
</evidence>
<proteinExistence type="predicted"/>
<dbReference type="InterPro" id="IPR036909">
    <property type="entry name" value="Cyt_c-like_dom_sf"/>
</dbReference>
<gene>
    <name evidence="6" type="ORF">PHACT_10710</name>
</gene>
<reference evidence="7" key="1">
    <citation type="submission" date="2016-07" db="EMBL/GenBank/DDBJ databases">
        <authorList>
            <person name="Florea S."/>
            <person name="Webb J.S."/>
            <person name="Jaromczyk J."/>
            <person name="Schardl C.L."/>
        </authorList>
    </citation>
    <scope>NUCLEOTIDE SEQUENCE [LARGE SCALE GENOMIC DNA]</scope>
    <source>
        <strain evidence="7">KCTC 42131</strain>
    </source>
</reference>
<dbReference type="GO" id="GO:0009055">
    <property type="term" value="F:electron transfer activity"/>
    <property type="evidence" value="ECO:0007669"/>
    <property type="project" value="InterPro"/>
</dbReference>
<evidence type="ECO:0000256" key="4">
    <source>
        <dbReference type="PROSITE-ProRule" id="PRU00433"/>
    </source>
</evidence>
<dbReference type="Gene3D" id="1.10.760.10">
    <property type="entry name" value="Cytochrome c-like domain"/>
    <property type="match status" value="1"/>
</dbReference>
<evidence type="ECO:0000256" key="3">
    <source>
        <dbReference type="ARBA" id="ARBA00023004"/>
    </source>
</evidence>
<sequence length="130" mass="13421">MRIKLSKIPVGPFAPAALLALFLAGCDPAPITSVPRGDAERGRLAIQSAGCGSCHSIAGITSADGRVGPPLEGIDQRVYLAGVLPNTFANMVKWLQSPTQVDPLTAMPDTGLDTQTAEDIAAYLYSGGAQ</sequence>
<comment type="caution">
    <text evidence="6">The sequence shown here is derived from an EMBL/GenBank/DDBJ whole genome shotgun (WGS) entry which is preliminary data.</text>
</comment>
<dbReference type="RefSeq" id="WP_070117764.1">
    <property type="nucleotide sequence ID" value="NZ_MASR01000001.1"/>
</dbReference>
<dbReference type="GO" id="GO:0046872">
    <property type="term" value="F:metal ion binding"/>
    <property type="evidence" value="ECO:0007669"/>
    <property type="project" value="UniProtKB-KW"/>
</dbReference>
<feature type="domain" description="Cytochrome c" evidence="5">
    <location>
        <begin position="37"/>
        <end position="128"/>
    </location>
</feature>
<protein>
    <recommendedName>
        <fullName evidence="5">Cytochrome c domain-containing protein</fullName>
    </recommendedName>
</protein>
<accession>A0A1E8CMR6</accession>
<dbReference type="OrthoDB" id="3540130at2"/>
<dbReference type="InterPro" id="IPR009056">
    <property type="entry name" value="Cyt_c-like_dom"/>
</dbReference>
<dbReference type="PROSITE" id="PS51007">
    <property type="entry name" value="CYTC"/>
    <property type="match status" value="1"/>
</dbReference>